<evidence type="ECO:0000256" key="1">
    <source>
        <dbReference type="SAM" id="MobiDB-lite"/>
    </source>
</evidence>
<dbReference type="Proteomes" id="UP000288805">
    <property type="component" value="Unassembled WGS sequence"/>
</dbReference>
<feature type="region of interest" description="Disordered" evidence="1">
    <location>
        <begin position="223"/>
        <end position="246"/>
    </location>
</feature>
<comment type="caution">
    <text evidence="2">The sequence shown here is derived from an EMBL/GenBank/DDBJ whole genome shotgun (WGS) entry which is preliminary data.</text>
</comment>
<evidence type="ECO:0000313" key="3">
    <source>
        <dbReference type="Proteomes" id="UP000288805"/>
    </source>
</evidence>
<proteinExistence type="predicted"/>
<name>A0A438H9Q8_VITVI</name>
<dbReference type="InterPro" id="IPR036691">
    <property type="entry name" value="Endo/exonu/phosph_ase_sf"/>
</dbReference>
<evidence type="ECO:0000313" key="2">
    <source>
        <dbReference type="EMBL" id="RVW81133.1"/>
    </source>
</evidence>
<reference evidence="2 3" key="1">
    <citation type="journal article" date="2018" name="PLoS Genet.">
        <title>Population sequencing reveals clonal diversity and ancestral inbreeding in the grapevine cultivar Chardonnay.</title>
        <authorList>
            <person name="Roach M.J."/>
            <person name="Johnson D.L."/>
            <person name="Bohlmann J."/>
            <person name="van Vuuren H.J."/>
            <person name="Jones S.J."/>
            <person name="Pretorius I.S."/>
            <person name="Schmidt S.A."/>
            <person name="Borneman A.R."/>
        </authorList>
    </citation>
    <scope>NUCLEOTIDE SEQUENCE [LARGE SCALE GENOMIC DNA]</scope>
    <source>
        <strain evidence="3">cv. Chardonnay</strain>
        <tissue evidence="2">Leaf</tissue>
    </source>
</reference>
<evidence type="ECO:0008006" key="4">
    <source>
        <dbReference type="Google" id="ProtNLM"/>
    </source>
</evidence>
<organism evidence="2 3">
    <name type="scientific">Vitis vinifera</name>
    <name type="common">Grape</name>
    <dbReference type="NCBI Taxonomy" id="29760"/>
    <lineage>
        <taxon>Eukaryota</taxon>
        <taxon>Viridiplantae</taxon>
        <taxon>Streptophyta</taxon>
        <taxon>Embryophyta</taxon>
        <taxon>Tracheophyta</taxon>
        <taxon>Spermatophyta</taxon>
        <taxon>Magnoliopsida</taxon>
        <taxon>eudicotyledons</taxon>
        <taxon>Gunneridae</taxon>
        <taxon>Pentapetalae</taxon>
        <taxon>rosids</taxon>
        <taxon>Vitales</taxon>
        <taxon>Vitaceae</taxon>
        <taxon>Viteae</taxon>
        <taxon>Vitis</taxon>
    </lineage>
</organism>
<sequence length="542" mass="59537">MESASRRGVSKCGKCWFAVKSKTFEISIEVVQGKLKWIILEKSKDFSFWIRFGEKSLSYLLEGVEAWCRGKSRKGLVGGWFLLAKKLRALGVSTPALSKVYLGVPTSNKEGCSVKGIEKGLGTFAEVGRKKTGELKESFMGAFRGSRTSLHGRVAKTLSSSLEYRVARILVRAFRKNFPGSLQVVARNICWAVSLWWEAPPWESQVVPRSILHKRDEREIKDEESRLAKASDLASTASEPGPWTTGWEVFKGESTKGPFGPIFNEASLSVFGRPFSSRASIELVGGAVGLEQELLPIEDADAGGSIPGRLKLTNEALLDEASRYPVLHNLSLSSLGLQGSSSSTTPFLGHAKALLVSERASSGSEGDSATELALVPVRLGYASPIAERMVFQLEEEGEEGEMKVGGLAVLQSLVDASETKIKEMNMGLVRSLGVGRHLDWKTDNSRGVTRGILVFWDNIMIELVDLEEGDFLISCQFKNCVDGLVWVFTGVYGTVCSRDREDLWEKLGLVKGLWSDPWCVGGDFIWLDIQRSIVGEVGFLHQ</sequence>
<dbReference type="SUPFAM" id="SSF56219">
    <property type="entry name" value="DNase I-like"/>
    <property type="match status" value="1"/>
</dbReference>
<dbReference type="EMBL" id="QGNW01000256">
    <property type="protein sequence ID" value="RVW81133.1"/>
    <property type="molecule type" value="Genomic_DNA"/>
</dbReference>
<accession>A0A438H9Q8</accession>
<protein>
    <recommendedName>
        <fullName evidence="4">DUF4283 domain-containing protein</fullName>
    </recommendedName>
</protein>
<gene>
    <name evidence="2" type="ORF">CK203_044720</name>
</gene>
<dbReference type="AlphaFoldDB" id="A0A438H9Q8"/>